<gene>
    <name evidence="6" type="ORF">IAA06_09195</name>
</gene>
<reference evidence="6" key="1">
    <citation type="journal article" date="2021" name="PeerJ">
        <title>Extensive microbial diversity within the chicken gut microbiome revealed by metagenomics and culture.</title>
        <authorList>
            <person name="Gilroy R."/>
            <person name="Ravi A."/>
            <person name="Getino M."/>
            <person name="Pursley I."/>
            <person name="Horton D.L."/>
            <person name="Alikhan N.F."/>
            <person name="Baker D."/>
            <person name="Gharbi K."/>
            <person name="Hall N."/>
            <person name="Watson M."/>
            <person name="Adriaenssens E.M."/>
            <person name="Foster-Nyarko E."/>
            <person name="Jarju S."/>
            <person name="Secka A."/>
            <person name="Antonio M."/>
            <person name="Oren A."/>
            <person name="Chaudhuri R.R."/>
            <person name="La Ragione R."/>
            <person name="Hildebrand F."/>
            <person name="Pallen M.J."/>
        </authorList>
    </citation>
    <scope>NUCLEOTIDE SEQUENCE</scope>
    <source>
        <strain evidence="6">ChiSjej1B19-5720</strain>
    </source>
</reference>
<accession>A0A9D2LT42</accession>
<keyword evidence="3" id="KW-0238">DNA-binding</keyword>
<dbReference type="Gene3D" id="1.10.10.10">
    <property type="entry name" value="Winged helix-like DNA-binding domain superfamily/Winged helix DNA-binding domain"/>
    <property type="match status" value="1"/>
</dbReference>
<dbReference type="GO" id="GO:0005829">
    <property type="term" value="C:cytosol"/>
    <property type="evidence" value="ECO:0007669"/>
    <property type="project" value="TreeGrafter"/>
</dbReference>
<evidence type="ECO:0000256" key="3">
    <source>
        <dbReference type="ARBA" id="ARBA00023125"/>
    </source>
</evidence>
<dbReference type="Proteomes" id="UP000823842">
    <property type="component" value="Unassembled WGS sequence"/>
</dbReference>
<evidence type="ECO:0000256" key="4">
    <source>
        <dbReference type="ARBA" id="ARBA00023163"/>
    </source>
</evidence>
<dbReference type="InterPro" id="IPR000847">
    <property type="entry name" value="LysR_HTH_N"/>
</dbReference>
<organism evidence="6 7">
    <name type="scientific">Candidatus Blautia faecavium</name>
    <dbReference type="NCBI Taxonomy" id="2838487"/>
    <lineage>
        <taxon>Bacteria</taxon>
        <taxon>Bacillati</taxon>
        <taxon>Bacillota</taxon>
        <taxon>Clostridia</taxon>
        <taxon>Lachnospirales</taxon>
        <taxon>Lachnospiraceae</taxon>
        <taxon>Blautia</taxon>
    </lineage>
</organism>
<dbReference type="PANTHER" id="PTHR30419">
    <property type="entry name" value="HTH-TYPE TRANSCRIPTIONAL REGULATOR YBHD"/>
    <property type="match status" value="1"/>
</dbReference>
<proteinExistence type="inferred from homology"/>
<dbReference type="GO" id="GO:0003700">
    <property type="term" value="F:DNA-binding transcription factor activity"/>
    <property type="evidence" value="ECO:0007669"/>
    <property type="project" value="InterPro"/>
</dbReference>
<dbReference type="SUPFAM" id="SSF46785">
    <property type="entry name" value="Winged helix' DNA-binding domain"/>
    <property type="match status" value="1"/>
</dbReference>
<evidence type="ECO:0000313" key="6">
    <source>
        <dbReference type="EMBL" id="HJB28952.1"/>
    </source>
</evidence>
<evidence type="ECO:0000256" key="2">
    <source>
        <dbReference type="ARBA" id="ARBA00023015"/>
    </source>
</evidence>
<dbReference type="InterPro" id="IPR036390">
    <property type="entry name" value="WH_DNA-bd_sf"/>
</dbReference>
<protein>
    <submittedName>
        <fullName evidence="6">LysR family transcriptional regulator</fullName>
    </submittedName>
</protein>
<keyword evidence="4" id="KW-0804">Transcription</keyword>
<comment type="similarity">
    <text evidence="1">Belongs to the LysR transcriptional regulatory family.</text>
</comment>
<comment type="caution">
    <text evidence="6">The sequence shown here is derived from an EMBL/GenBank/DDBJ whole genome shotgun (WGS) entry which is preliminary data.</text>
</comment>
<evidence type="ECO:0000256" key="1">
    <source>
        <dbReference type="ARBA" id="ARBA00009437"/>
    </source>
</evidence>
<dbReference type="GO" id="GO:0003677">
    <property type="term" value="F:DNA binding"/>
    <property type="evidence" value="ECO:0007669"/>
    <property type="project" value="UniProtKB-KW"/>
</dbReference>
<dbReference type="PROSITE" id="PS50931">
    <property type="entry name" value="HTH_LYSR"/>
    <property type="match status" value="1"/>
</dbReference>
<keyword evidence="2" id="KW-0805">Transcription regulation</keyword>
<name>A0A9D2LT42_9FIRM</name>
<evidence type="ECO:0000259" key="5">
    <source>
        <dbReference type="PROSITE" id="PS50931"/>
    </source>
</evidence>
<dbReference type="Pfam" id="PF03466">
    <property type="entry name" value="LysR_substrate"/>
    <property type="match status" value="1"/>
</dbReference>
<dbReference type="SUPFAM" id="SSF53850">
    <property type="entry name" value="Periplasmic binding protein-like II"/>
    <property type="match status" value="1"/>
</dbReference>
<sequence length="302" mass="35144">MTIKDLECFYVTCQEHSITKAARHLYITPQGLSKTIKNLEFEFQTKLLNRTTSGITLTETGKYLYEHLPQILNSYYDIYKDIQKINQRQNREIDLLSAYGILRLVTPECISAFKKEHPEITLHYREYPDKQVERLFGKNEGNVAFTIGPSDFSDVHATLLESFEIKLLVNKQHPLSTRTSVTIQDLKDEPLYLESSEFYIHHLIIKRCQEAGFTPNIVFETSGFSLCHKMVKKNRGISVVVDFVFDDMGDDSMVLIPFSDGCYRWSTYMLTRKDHDISPDILLFQKHVLKWMNAIKDGKILR</sequence>
<dbReference type="EMBL" id="DWYZ01000173">
    <property type="protein sequence ID" value="HJB28952.1"/>
    <property type="molecule type" value="Genomic_DNA"/>
</dbReference>
<dbReference type="InterPro" id="IPR005119">
    <property type="entry name" value="LysR_subst-bd"/>
</dbReference>
<dbReference type="AlphaFoldDB" id="A0A9D2LT42"/>
<evidence type="ECO:0000313" key="7">
    <source>
        <dbReference type="Proteomes" id="UP000823842"/>
    </source>
</evidence>
<feature type="domain" description="HTH lysR-type" evidence="5">
    <location>
        <begin position="1"/>
        <end position="58"/>
    </location>
</feature>
<reference evidence="6" key="2">
    <citation type="submission" date="2021-04" db="EMBL/GenBank/DDBJ databases">
        <authorList>
            <person name="Gilroy R."/>
        </authorList>
    </citation>
    <scope>NUCLEOTIDE SEQUENCE</scope>
    <source>
        <strain evidence="6">ChiSjej1B19-5720</strain>
    </source>
</reference>
<dbReference type="InterPro" id="IPR050950">
    <property type="entry name" value="HTH-type_LysR_regulators"/>
</dbReference>
<dbReference type="PANTHER" id="PTHR30419:SF8">
    <property type="entry name" value="NITROGEN ASSIMILATION TRANSCRIPTIONAL ACTIVATOR-RELATED"/>
    <property type="match status" value="1"/>
</dbReference>
<dbReference type="InterPro" id="IPR036388">
    <property type="entry name" value="WH-like_DNA-bd_sf"/>
</dbReference>
<dbReference type="Gene3D" id="3.40.190.290">
    <property type="match status" value="1"/>
</dbReference>
<dbReference type="Pfam" id="PF00126">
    <property type="entry name" value="HTH_1"/>
    <property type="match status" value="1"/>
</dbReference>